<proteinExistence type="predicted"/>
<reference evidence="2 3" key="1">
    <citation type="submission" date="2018-06" db="EMBL/GenBank/DDBJ databases">
        <authorList>
            <consortium name="Pathogen Informatics"/>
            <person name="Doyle S."/>
        </authorList>
    </citation>
    <scope>NUCLEOTIDE SEQUENCE [LARGE SCALE GENOMIC DNA]</scope>
    <source>
        <strain evidence="2 3">NCTC11661</strain>
    </source>
</reference>
<sequence length="141" mass="16486">MKKIVFIFLMIFSLAPIKAQEKAERPLLVFLHTDWCQYCKLMKIKVLNDEFLKKHEQAIVFSEINPEKNQLKDFSTSLQHRLQAIYPYTDGMYSWAHAVGNANGELLFPTILIYDANHQLLFKHSGYVSQKDLVNILEKIK</sequence>
<dbReference type="InterPro" id="IPR013766">
    <property type="entry name" value="Thioredoxin_domain"/>
</dbReference>
<evidence type="ECO:0000259" key="1">
    <source>
        <dbReference type="PROSITE" id="PS51352"/>
    </source>
</evidence>
<accession>A0A380ZVB6</accession>
<gene>
    <name evidence="2" type="ORF">NCTC11661_01789</name>
</gene>
<dbReference type="SUPFAM" id="SSF52833">
    <property type="entry name" value="Thioredoxin-like"/>
    <property type="match status" value="1"/>
</dbReference>
<dbReference type="Gene3D" id="3.40.30.10">
    <property type="entry name" value="Glutaredoxin"/>
    <property type="match status" value="1"/>
</dbReference>
<evidence type="ECO:0000313" key="3">
    <source>
        <dbReference type="Proteomes" id="UP000255515"/>
    </source>
</evidence>
<feature type="domain" description="Thioredoxin" evidence="1">
    <location>
        <begin position="1"/>
        <end position="141"/>
    </location>
</feature>
<dbReference type="EMBL" id="UFTJ01000003">
    <property type="protein sequence ID" value="SUV52649.1"/>
    <property type="molecule type" value="Genomic_DNA"/>
</dbReference>
<name>A0A380ZVB6_9FLAO</name>
<evidence type="ECO:0000313" key="2">
    <source>
        <dbReference type="EMBL" id="SUV52649.1"/>
    </source>
</evidence>
<dbReference type="RefSeq" id="WP_002688268.1">
    <property type="nucleotide sequence ID" value="NZ_UFTJ01000003.1"/>
</dbReference>
<dbReference type="Proteomes" id="UP000255515">
    <property type="component" value="Unassembled WGS sequence"/>
</dbReference>
<dbReference type="PROSITE" id="PS51352">
    <property type="entry name" value="THIOREDOXIN_2"/>
    <property type="match status" value="1"/>
</dbReference>
<dbReference type="Pfam" id="PF13098">
    <property type="entry name" value="Thioredoxin_2"/>
    <property type="match status" value="1"/>
</dbReference>
<dbReference type="InterPro" id="IPR012336">
    <property type="entry name" value="Thioredoxin-like_fold"/>
</dbReference>
<dbReference type="InterPro" id="IPR036249">
    <property type="entry name" value="Thioredoxin-like_sf"/>
</dbReference>
<dbReference type="CDD" id="cd02947">
    <property type="entry name" value="TRX_family"/>
    <property type="match status" value="1"/>
</dbReference>
<protein>
    <submittedName>
        <fullName evidence="2">Thioredoxin-related protein</fullName>
    </submittedName>
</protein>
<dbReference type="AlphaFoldDB" id="A0A380ZVB6"/>
<organism evidence="2 3">
    <name type="scientific">Bergeyella zoohelcum</name>
    <dbReference type="NCBI Taxonomy" id="1015"/>
    <lineage>
        <taxon>Bacteria</taxon>
        <taxon>Pseudomonadati</taxon>
        <taxon>Bacteroidota</taxon>
        <taxon>Flavobacteriia</taxon>
        <taxon>Flavobacteriales</taxon>
        <taxon>Weeksellaceae</taxon>
        <taxon>Bergeyella</taxon>
    </lineage>
</organism>